<dbReference type="RefSeq" id="WP_117229627.1">
    <property type="nucleotide sequence ID" value="NZ_CP061725.1"/>
</dbReference>
<organism evidence="2 3">
    <name type="scientific">Micromonospora craniellae</name>
    <dbReference type="NCBI Taxonomy" id="2294034"/>
    <lineage>
        <taxon>Bacteria</taxon>
        <taxon>Bacillati</taxon>
        <taxon>Actinomycetota</taxon>
        <taxon>Actinomycetes</taxon>
        <taxon>Micromonosporales</taxon>
        <taxon>Micromonosporaceae</taxon>
        <taxon>Micromonospora</taxon>
    </lineage>
</organism>
<protein>
    <submittedName>
        <fullName evidence="2">DNA repair protein</fullName>
    </submittedName>
</protein>
<accession>A0A372FW21</accession>
<dbReference type="Proteomes" id="UP000262621">
    <property type="component" value="Unassembled WGS sequence"/>
</dbReference>
<reference evidence="2 3" key="1">
    <citation type="submission" date="2018-08" db="EMBL/GenBank/DDBJ databases">
        <title>Verrucosispora craniellae sp. nov., isolated from a marine sponge in the South China Sea.</title>
        <authorList>
            <person name="Li L."/>
            <person name="Lin H.W."/>
        </authorList>
    </citation>
    <scope>NUCLEOTIDE SEQUENCE [LARGE SCALE GENOMIC DNA]</scope>
    <source>
        <strain evidence="2 3">LHW63014</strain>
    </source>
</reference>
<evidence type="ECO:0000256" key="1">
    <source>
        <dbReference type="SAM" id="MobiDB-lite"/>
    </source>
</evidence>
<comment type="caution">
    <text evidence="2">The sequence shown here is derived from an EMBL/GenBank/DDBJ whole genome shotgun (WGS) entry which is preliminary data.</text>
</comment>
<dbReference type="OrthoDB" id="3395989at2"/>
<keyword evidence="3" id="KW-1185">Reference proteome</keyword>
<dbReference type="AlphaFoldDB" id="A0A372FW21"/>
<dbReference type="EMBL" id="QVFU01000024">
    <property type="protein sequence ID" value="RFS44834.1"/>
    <property type="molecule type" value="Genomic_DNA"/>
</dbReference>
<name>A0A372FW21_9ACTN</name>
<evidence type="ECO:0000313" key="3">
    <source>
        <dbReference type="Proteomes" id="UP000262621"/>
    </source>
</evidence>
<proteinExistence type="predicted"/>
<gene>
    <name evidence="2" type="ORF">D0Q02_20335</name>
</gene>
<sequence length="60" mass="6856">MPIQPNDRYGQDTRRIWGDAGRFPGQPSYRGHRADLGTLSWHDLNALPAGFSSRRHLNTH</sequence>
<feature type="region of interest" description="Disordered" evidence="1">
    <location>
        <begin position="1"/>
        <end position="24"/>
    </location>
</feature>
<evidence type="ECO:0000313" key="2">
    <source>
        <dbReference type="EMBL" id="RFS44834.1"/>
    </source>
</evidence>